<evidence type="ECO:0000313" key="2">
    <source>
        <dbReference type="EMBL" id="RAV17486.1"/>
    </source>
</evidence>
<evidence type="ECO:0000313" key="3">
    <source>
        <dbReference type="Proteomes" id="UP000250915"/>
    </source>
</evidence>
<dbReference type="OrthoDB" id="4216356at2"/>
<dbReference type="RefSeq" id="WP_112630606.1">
    <property type="nucleotide sequence ID" value="NZ_QMEV01000001.1"/>
</dbReference>
<name>A0A329ME00_9MYCO</name>
<proteinExistence type="predicted"/>
<comment type="caution">
    <text evidence="2">The sequence shown here is derived from an EMBL/GenBank/DDBJ whole genome shotgun (WGS) entry which is preliminary data.</text>
</comment>
<sequence>MTDAHEQEVTHHYTMHYPEHEPREHDPHYHDFEAYRRRTKATAVCAIGEWRKDFSGCRGPLELHHAHIEFALQNAVDLAVLEAHYPGVSNPDEVGEWVESAANLEWLCQFHHRGHGGVHVASSSDFEAQKFIEGLIS</sequence>
<protein>
    <submittedName>
        <fullName evidence="2">Uncharacterized protein</fullName>
    </submittedName>
</protein>
<feature type="region of interest" description="Disordered" evidence="1">
    <location>
        <begin position="1"/>
        <end position="25"/>
    </location>
</feature>
<accession>A0A329ME00</accession>
<dbReference type="EMBL" id="QMEV01000001">
    <property type="protein sequence ID" value="RAV17486.1"/>
    <property type="molecule type" value="Genomic_DNA"/>
</dbReference>
<gene>
    <name evidence="2" type="ORF">DQP57_00215</name>
</gene>
<evidence type="ECO:0000256" key="1">
    <source>
        <dbReference type="SAM" id="MobiDB-lite"/>
    </source>
</evidence>
<reference evidence="2 3" key="1">
    <citation type="submission" date="2018-06" db="EMBL/GenBank/DDBJ databases">
        <title>NTM in soil in Japan.</title>
        <authorList>
            <person name="Ohya K."/>
        </authorList>
    </citation>
    <scope>NUCLEOTIDE SEQUENCE [LARGE SCALE GENOMIC DNA]</scope>
    <source>
        <strain evidence="2 3">GF28</strain>
    </source>
</reference>
<organism evidence="2 3">
    <name type="scientific">Mycobacterium colombiense</name>
    <dbReference type="NCBI Taxonomy" id="339268"/>
    <lineage>
        <taxon>Bacteria</taxon>
        <taxon>Bacillati</taxon>
        <taxon>Actinomycetota</taxon>
        <taxon>Actinomycetes</taxon>
        <taxon>Mycobacteriales</taxon>
        <taxon>Mycobacteriaceae</taxon>
        <taxon>Mycobacterium</taxon>
        <taxon>Mycobacterium avium complex (MAC)</taxon>
    </lineage>
</organism>
<dbReference type="AlphaFoldDB" id="A0A329ME00"/>
<dbReference type="Proteomes" id="UP000250915">
    <property type="component" value="Unassembled WGS sequence"/>
</dbReference>